<reference evidence="3 4" key="1">
    <citation type="submission" date="2017-07" db="EMBL/GenBank/DDBJ databases">
        <title>Fictibacillus sp. nov. GDSW-R2A3 Genome sequencing and assembly.</title>
        <authorList>
            <person name="Mayilraj S."/>
        </authorList>
    </citation>
    <scope>NUCLEOTIDE SEQUENCE [LARGE SCALE GENOMIC DNA]</scope>
    <source>
        <strain evidence="3 4">GDSW-R2A3</strain>
    </source>
</reference>
<dbReference type="AlphaFoldDB" id="A0A235FCB1"/>
<dbReference type="RefSeq" id="WP_094250799.1">
    <property type="nucleotide sequence ID" value="NZ_JBHLXL010000001.1"/>
</dbReference>
<gene>
    <name evidence="3" type="ORF">CGZ90_02755</name>
</gene>
<dbReference type="GO" id="GO:0016887">
    <property type="term" value="F:ATP hydrolysis activity"/>
    <property type="evidence" value="ECO:0007669"/>
    <property type="project" value="TreeGrafter"/>
</dbReference>
<evidence type="ECO:0000256" key="2">
    <source>
        <dbReference type="ARBA" id="ARBA00022840"/>
    </source>
</evidence>
<dbReference type="InterPro" id="IPR050625">
    <property type="entry name" value="ParA/MinD_ATPase"/>
</dbReference>
<dbReference type="Pfam" id="PF10609">
    <property type="entry name" value="ParA"/>
    <property type="match status" value="1"/>
</dbReference>
<dbReference type="GO" id="GO:0005524">
    <property type="term" value="F:ATP binding"/>
    <property type="evidence" value="ECO:0007669"/>
    <property type="project" value="UniProtKB-KW"/>
</dbReference>
<accession>A0A235FCB1</accession>
<proteinExistence type="predicted"/>
<dbReference type="InterPro" id="IPR033756">
    <property type="entry name" value="YlxH/NBP35"/>
</dbReference>
<dbReference type="PIRSF" id="PIRSF003092">
    <property type="entry name" value="MinD"/>
    <property type="match status" value="1"/>
</dbReference>
<evidence type="ECO:0000313" key="3">
    <source>
        <dbReference type="EMBL" id="OYD58839.1"/>
    </source>
</evidence>
<dbReference type="GO" id="GO:0051782">
    <property type="term" value="P:negative regulation of cell division"/>
    <property type="evidence" value="ECO:0007669"/>
    <property type="project" value="TreeGrafter"/>
</dbReference>
<evidence type="ECO:0000256" key="1">
    <source>
        <dbReference type="ARBA" id="ARBA00022741"/>
    </source>
</evidence>
<dbReference type="PANTHER" id="PTHR43384:SF4">
    <property type="entry name" value="CELLULOSE BIOSYNTHESIS PROTEIN BCSQ-RELATED"/>
    <property type="match status" value="1"/>
</dbReference>
<organism evidence="3 4">
    <name type="scientific">Fictibacillus aquaticus</name>
    <dbReference type="NCBI Taxonomy" id="2021314"/>
    <lineage>
        <taxon>Bacteria</taxon>
        <taxon>Bacillati</taxon>
        <taxon>Bacillota</taxon>
        <taxon>Bacilli</taxon>
        <taxon>Bacillales</taxon>
        <taxon>Fictibacillaceae</taxon>
        <taxon>Fictibacillus</taxon>
    </lineage>
</organism>
<name>A0A235FCB1_9BACL</name>
<keyword evidence="1" id="KW-0547">Nucleotide-binding</keyword>
<comment type="caution">
    <text evidence="3">The sequence shown here is derived from an EMBL/GenBank/DDBJ whole genome shotgun (WGS) entry which is preliminary data.</text>
</comment>
<dbReference type="SUPFAM" id="SSF52540">
    <property type="entry name" value="P-loop containing nucleoside triphosphate hydrolases"/>
    <property type="match status" value="1"/>
</dbReference>
<dbReference type="InterPro" id="IPR033875">
    <property type="entry name" value="FlhG"/>
</dbReference>
<dbReference type="GO" id="GO:0009898">
    <property type="term" value="C:cytoplasmic side of plasma membrane"/>
    <property type="evidence" value="ECO:0007669"/>
    <property type="project" value="TreeGrafter"/>
</dbReference>
<dbReference type="Proteomes" id="UP000215059">
    <property type="component" value="Unassembled WGS sequence"/>
</dbReference>
<keyword evidence="4" id="KW-1185">Reference proteome</keyword>
<dbReference type="InterPro" id="IPR025501">
    <property type="entry name" value="MinD_FleN"/>
</dbReference>
<keyword evidence="2" id="KW-0067">ATP-binding</keyword>
<dbReference type="EMBL" id="NOII01000001">
    <property type="protein sequence ID" value="OYD58839.1"/>
    <property type="molecule type" value="Genomic_DNA"/>
</dbReference>
<sequence length="285" mass="30965">MADQAEALRQKLSVKAGMAKVYGVVSGKGGVGKSNVSANLAISLSKGGKRVLVFDLDIGMGNVDLLLGKPSAKSIMDLLEHGCQIWDIIEEDKSGISHIAGGRHFASLVNLNGAMMDAFFNQLSEAEAVYDYIILDMGAGITEWSLSFILCCDEILTVTTPEITSVTDAYSMIKHIHANSPSLPVSLIINRYESYKEGRAAAAKLLEVAQRFLQKKLNVAGMIPYDTNVKESVKRQVPFVLYNPQSPASTAVKELAGCLSGERYQEKRTSSSSFFGRVKVFFKGR</sequence>
<evidence type="ECO:0000313" key="4">
    <source>
        <dbReference type="Proteomes" id="UP000215059"/>
    </source>
</evidence>
<dbReference type="PANTHER" id="PTHR43384">
    <property type="entry name" value="SEPTUM SITE-DETERMINING PROTEIN MIND HOMOLOG, CHLOROPLASTIC-RELATED"/>
    <property type="match status" value="1"/>
</dbReference>
<dbReference type="InterPro" id="IPR027417">
    <property type="entry name" value="P-loop_NTPase"/>
</dbReference>
<dbReference type="CDD" id="cd02038">
    <property type="entry name" value="FlhG-like"/>
    <property type="match status" value="1"/>
</dbReference>
<protein>
    <submittedName>
        <fullName evidence="3">Uncharacterized protein</fullName>
    </submittedName>
</protein>
<dbReference type="GO" id="GO:0005829">
    <property type="term" value="C:cytosol"/>
    <property type="evidence" value="ECO:0007669"/>
    <property type="project" value="TreeGrafter"/>
</dbReference>
<dbReference type="OrthoDB" id="9816297at2"/>
<dbReference type="Gene3D" id="3.40.50.300">
    <property type="entry name" value="P-loop containing nucleotide triphosphate hydrolases"/>
    <property type="match status" value="1"/>
</dbReference>